<accession>A0A7J7I7C7</accession>
<gene>
    <name evidence="2" type="ORF">HYC85_001934</name>
</gene>
<comment type="caution">
    <text evidence="2">The sequence shown here is derived from an EMBL/GenBank/DDBJ whole genome shotgun (WGS) entry which is preliminary data.</text>
</comment>
<dbReference type="InterPro" id="IPR001925">
    <property type="entry name" value="Porin_Euk"/>
</dbReference>
<reference evidence="3" key="1">
    <citation type="journal article" date="2020" name="Nat. Commun.">
        <title>Genome assembly of wild tea tree DASZ reveals pedigree and selection history of tea varieties.</title>
        <authorList>
            <person name="Zhang W."/>
            <person name="Zhang Y."/>
            <person name="Qiu H."/>
            <person name="Guo Y."/>
            <person name="Wan H."/>
            <person name="Zhang X."/>
            <person name="Scossa F."/>
            <person name="Alseekh S."/>
            <person name="Zhang Q."/>
            <person name="Wang P."/>
            <person name="Xu L."/>
            <person name="Schmidt M.H."/>
            <person name="Jia X."/>
            <person name="Li D."/>
            <person name="Zhu A."/>
            <person name="Guo F."/>
            <person name="Chen W."/>
            <person name="Ni D."/>
            <person name="Usadel B."/>
            <person name="Fernie A.R."/>
            <person name="Wen W."/>
        </authorList>
    </citation>
    <scope>NUCLEOTIDE SEQUENCE [LARGE SCALE GENOMIC DNA]</scope>
    <source>
        <strain evidence="3">cv. G240</strain>
    </source>
</reference>
<dbReference type="Proteomes" id="UP000593564">
    <property type="component" value="Unassembled WGS sequence"/>
</dbReference>
<dbReference type="InterPro" id="IPR023614">
    <property type="entry name" value="Porin_dom_sf"/>
</dbReference>
<dbReference type="PANTHER" id="PTHR11743">
    <property type="entry name" value="VOLTAGE-DEPENDENT ANION-SELECTIVE CHANNEL"/>
    <property type="match status" value="1"/>
</dbReference>
<dbReference type="Gene3D" id="2.40.160.10">
    <property type="entry name" value="Porin"/>
    <property type="match status" value="1"/>
</dbReference>
<evidence type="ECO:0000313" key="2">
    <source>
        <dbReference type="EMBL" id="KAF5960725.1"/>
    </source>
</evidence>
<dbReference type="EMBL" id="JACBKZ010000001">
    <property type="protein sequence ID" value="KAF5960725.1"/>
    <property type="molecule type" value="Genomic_DNA"/>
</dbReference>
<dbReference type="AlphaFoldDB" id="A0A7J7I7C7"/>
<dbReference type="InterPro" id="IPR027246">
    <property type="entry name" value="Porin_Euk/Tom40"/>
</dbReference>
<dbReference type="GO" id="GO:0005741">
    <property type="term" value="C:mitochondrial outer membrane"/>
    <property type="evidence" value="ECO:0007669"/>
    <property type="project" value="InterPro"/>
</dbReference>
<comment type="similarity">
    <text evidence="1">Belongs to the eukaryotic mitochondrial porin (TC 1.B.8.1) family.</text>
</comment>
<dbReference type="GO" id="GO:0008308">
    <property type="term" value="F:voltage-gated monoatomic anion channel activity"/>
    <property type="evidence" value="ECO:0007669"/>
    <property type="project" value="InterPro"/>
</dbReference>
<organism evidence="2 3">
    <name type="scientific">Camellia sinensis</name>
    <name type="common">Tea plant</name>
    <name type="synonym">Thea sinensis</name>
    <dbReference type="NCBI Taxonomy" id="4442"/>
    <lineage>
        <taxon>Eukaryota</taxon>
        <taxon>Viridiplantae</taxon>
        <taxon>Streptophyta</taxon>
        <taxon>Embryophyta</taxon>
        <taxon>Tracheophyta</taxon>
        <taxon>Spermatophyta</taxon>
        <taxon>Magnoliopsida</taxon>
        <taxon>eudicotyledons</taxon>
        <taxon>Gunneridae</taxon>
        <taxon>Pentapetalae</taxon>
        <taxon>asterids</taxon>
        <taxon>Ericales</taxon>
        <taxon>Theaceae</taxon>
        <taxon>Camellia</taxon>
    </lineage>
</organism>
<dbReference type="Pfam" id="PF01459">
    <property type="entry name" value="Porin_3"/>
    <property type="match status" value="1"/>
</dbReference>
<protein>
    <submittedName>
        <fullName evidence="2">Uncharacterized protein</fullName>
    </submittedName>
</protein>
<reference evidence="2 3" key="2">
    <citation type="submission" date="2020-07" db="EMBL/GenBank/DDBJ databases">
        <title>Genome assembly of wild tea tree DASZ reveals pedigree and selection history of tea varieties.</title>
        <authorList>
            <person name="Zhang W."/>
        </authorList>
    </citation>
    <scope>NUCLEOTIDE SEQUENCE [LARGE SCALE GENOMIC DNA]</scope>
    <source>
        <strain evidence="3">cv. G240</strain>
        <tissue evidence="2">Leaf</tissue>
    </source>
</reference>
<keyword evidence="3" id="KW-1185">Reference proteome</keyword>
<name>A0A7J7I7C7_CAMSI</name>
<proteinExistence type="inferred from homology"/>
<evidence type="ECO:0000313" key="3">
    <source>
        <dbReference type="Proteomes" id="UP000593564"/>
    </source>
</evidence>
<sequence>MISAKKDNTWPSCATLWPRCATPRFRSYQSRDKITLTEEENEELTNENDKGDTLRASCHHTICPLTNTAIAAELTHKFLRNETTLTFGTQHVFFPITLVKARASSNGRLGALVQQELFPSFFLTVARDVDVWDVMRSTKLELSLAFRL</sequence>
<evidence type="ECO:0000256" key="1">
    <source>
        <dbReference type="ARBA" id="ARBA00009624"/>
    </source>
</evidence>
<dbReference type="PANTHER" id="PTHR11743:SF78">
    <property type="entry name" value="MITOCHONDRIAL OUTER MEMBRANE PROTEIN PORIN OF 36 KDA-LIKE"/>
    <property type="match status" value="1"/>
</dbReference>